<name>A0A4Z1NYV7_9PEZI</name>
<gene>
    <name evidence="1" type="ORF">E6O75_ATG07154</name>
</gene>
<dbReference type="Pfam" id="PF12296">
    <property type="entry name" value="HsbA"/>
    <property type="match status" value="1"/>
</dbReference>
<comment type="caution">
    <text evidence="1">The sequence shown here is derived from an EMBL/GenBank/DDBJ whole genome shotgun (WGS) entry which is preliminary data.</text>
</comment>
<sequence length="132" mass="14306">MKAGDDVVAVLKDMSVLSGDSIKITEKMIADTNNTPGKMSAAAAVQVAEPSGKVATTTVTIIDDLMLKKDLFVKAKVQKVVLEDLNKLYEVSTRYVAAAKTKIPDQYVAVASPYLQKLLDTLKKGIDHFAEY</sequence>
<dbReference type="Proteomes" id="UP000298493">
    <property type="component" value="Unassembled WGS sequence"/>
</dbReference>
<dbReference type="EMBL" id="SNSC02000024">
    <property type="protein sequence ID" value="TID13922.1"/>
    <property type="molecule type" value="Genomic_DNA"/>
</dbReference>
<proteinExistence type="predicted"/>
<dbReference type="AlphaFoldDB" id="A0A4Z1NYV7"/>
<reference evidence="1 2" key="1">
    <citation type="submission" date="2019-04" db="EMBL/GenBank/DDBJ databases">
        <title>High contiguity whole genome sequence and gene annotation resource for two Venturia nashicola isolates.</title>
        <authorList>
            <person name="Prokchorchik M."/>
            <person name="Won K."/>
            <person name="Lee Y."/>
            <person name="Choi E.D."/>
            <person name="Segonzac C."/>
            <person name="Sohn K.H."/>
        </authorList>
    </citation>
    <scope>NUCLEOTIDE SEQUENCE [LARGE SCALE GENOMIC DNA]</scope>
    <source>
        <strain evidence="1 2">PRI2</strain>
    </source>
</reference>
<accession>A0A4Z1NYV7</accession>
<dbReference type="Gene3D" id="1.20.1280.140">
    <property type="match status" value="1"/>
</dbReference>
<evidence type="ECO:0000313" key="2">
    <source>
        <dbReference type="Proteomes" id="UP000298493"/>
    </source>
</evidence>
<organism evidence="1 2">
    <name type="scientific">Venturia nashicola</name>
    <dbReference type="NCBI Taxonomy" id="86259"/>
    <lineage>
        <taxon>Eukaryota</taxon>
        <taxon>Fungi</taxon>
        <taxon>Dikarya</taxon>
        <taxon>Ascomycota</taxon>
        <taxon>Pezizomycotina</taxon>
        <taxon>Dothideomycetes</taxon>
        <taxon>Pleosporomycetidae</taxon>
        <taxon>Venturiales</taxon>
        <taxon>Venturiaceae</taxon>
        <taxon>Venturia</taxon>
    </lineage>
</organism>
<keyword evidence="2" id="KW-1185">Reference proteome</keyword>
<protein>
    <submittedName>
        <fullName evidence="1">Uncharacterized protein</fullName>
    </submittedName>
</protein>
<dbReference type="InterPro" id="IPR021054">
    <property type="entry name" value="Cell_wall_mannoprotein_1"/>
</dbReference>
<evidence type="ECO:0000313" key="1">
    <source>
        <dbReference type="EMBL" id="TID13922.1"/>
    </source>
</evidence>